<accession>A0ABD0KBH3</accession>
<keyword evidence="3" id="KW-1185">Reference proteome</keyword>
<gene>
    <name evidence="1" type="ORF">BaRGS_00024294</name>
    <name evidence="2" type="ORF">BaRGS_00024338</name>
</gene>
<evidence type="ECO:0008006" key="4">
    <source>
        <dbReference type="Google" id="ProtNLM"/>
    </source>
</evidence>
<dbReference type="EMBL" id="JACVVK020000210">
    <property type="protein sequence ID" value="KAK7484409.1"/>
    <property type="molecule type" value="Genomic_DNA"/>
</dbReference>
<sequence length="179" mass="19840">MASVCGTYVAKNVCLWGRTAGTWKKPRSWMDVDGTSSLPVMIWNGQYSLRDRRAQRPVQMLFSGECFPLEVCDAADLCGDVQSFAPYGRCMEVLNGAQTALGGETMALILPPSEQVTILTLGRAHETLGCRQILRDDSGGMKRLRDCSGMDVAEPWMEYRWVMDEAGTVTESSPEWLFG</sequence>
<dbReference type="EMBL" id="JACVVK020000210">
    <property type="protein sequence ID" value="KAK7484453.1"/>
    <property type="molecule type" value="Genomic_DNA"/>
</dbReference>
<organism evidence="2 3">
    <name type="scientific">Batillaria attramentaria</name>
    <dbReference type="NCBI Taxonomy" id="370345"/>
    <lineage>
        <taxon>Eukaryota</taxon>
        <taxon>Metazoa</taxon>
        <taxon>Spiralia</taxon>
        <taxon>Lophotrochozoa</taxon>
        <taxon>Mollusca</taxon>
        <taxon>Gastropoda</taxon>
        <taxon>Caenogastropoda</taxon>
        <taxon>Sorbeoconcha</taxon>
        <taxon>Cerithioidea</taxon>
        <taxon>Batillariidae</taxon>
        <taxon>Batillaria</taxon>
    </lineage>
</organism>
<dbReference type="AlphaFoldDB" id="A0ABD0KBH3"/>
<evidence type="ECO:0000313" key="2">
    <source>
        <dbReference type="EMBL" id="KAK7484453.1"/>
    </source>
</evidence>
<reference evidence="2 3" key="2">
    <citation type="journal article" date="2023" name="Sci. Data">
        <title>Genome assembly of the Korean intertidal mud-creeper Batillaria attramentaria.</title>
        <authorList>
            <person name="Patra A.K."/>
            <person name="Ho P.T."/>
            <person name="Jun S."/>
            <person name="Lee S.J."/>
            <person name="Kim Y."/>
            <person name="Won Y.J."/>
        </authorList>
    </citation>
    <scope>NUCLEOTIDE SEQUENCE [LARGE SCALE GENOMIC DNA]</scope>
    <source>
        <strain evidence="2">Wonlab-2016</strain>
    </source>
</reference>
<protein>
    <recommendedName>
        <fullName evidence="4">Ricin B lectin domain-containing protein</fullName>
    </recommendedName>
</protein>
<proteinExistence type="predicted"/>
<comment type="caution">
    <text evidence="2">The sequence shown here is derived from an EMBL/GenBank/DDBJ whole genome shotgun (WGS) entry which is preliminary data.</text>
</comment>
<evidence type="ECO:0000313" key="1">
    <source>
        <dbReference type="EMBL" id="KAK7484409.1"/>
    </source>
</evidence>
<reference evidence="2" key="3">
    <citation type="submission" date="2023-01" db="EMBL/GenBank/DDBJ databases">
        <authorList>
            <person name="Patra A."/>
        </authorList>
    </citation>
    <scope>NUCLEOTIDE SEQUENCE</scope>
    <source>
        <strain evidence="2">Wonlab-2016</strain>
        <tissue evidence="2">Foot muscle</tissue>
    </source>
</reference>
<dbReference type="Proteomes" id="UP001519460">
    <property type="component" value="Unassembled WGS sequence"/>
</dbReference>
<reference evidence="2" key="1">
    <citation type="submission" date="2020-09" db="EMBL/GenBank/DDBJ databases">
        <authorList>
            <person name="Won Y."/>
        </authorList>
    </citation>
    <scope>NUCLEOTIDE SEQUENCE</scope>
    <source>
        <strain evidence="2">Wonlab-2016</strain>
        <tissue evidence="2">Foot muscle</tissue>
    </source>
</reference>
<name>A0ABD0KBH3_9CAEN</name>
<evidence type="ECO:0000313" key="3">
    <source>
        <dbReference type="Proteomes" id="UP001519460"/>
    </source>
</evidence>